<dbReference type="Proteomes" id="UP001138681">
    <property type="component" value="Unassembled WGS sequence"/>
</dbReference>
<keyword evidence="1 4" id="KW-0645">Protease</keyword>
<evidence type="ECO:0000313" key="8">
    <source>
        <dbReference type="Proteomes" id="UP001138681"/>
    </source>
</evidence>
<dbReference type="GO" id="GO:0006508">
    <property type="term" value="P:proteolysis"/>
    <property type="evidence" value="ECO:0007669"/>
    <property type="project" value="UniProtKB-KW"/>
</dbReference>
<accession>A0A9X1JQ25</accession>
<keyword evidence="2 4" id="KW-0378">Hydrolase</keyword>
<dbReference type="PROSITE" id="PS00138">
    <property type="entry name" value="SUBTILASE_SER"/>
    <property type="match status" value="1"/>
</dbReference>
<dbReference type="AlphaFoldDB" id="A0A9X1JQ25"/>
<evidence type="ECO:0000256" key="3">
    <source>
        <dbReference type="ARBA" id="ARBA00022825"/>
    </source>
</evidence>
<gene>
    <name evidence="7" type="ORF">KCG46_10600</name>
</gene>
<proteinExistence type="inferred from homology"/>
<evidence type="ECO:0000259" key="6">
    <source>
        <dbReference type="Pfam" id="PF00082"/>
    </source>
</evidence>
<dbReference type="RefSeq" id="WP_218405185.1">
    <property type="nucleotide sequence ID" value="NZ_JAGSPC010000001.1"/>
</dbReference>
<evidence type="ECO:0000313" key="7">
    <source>
        <dbReference type="EMBL" id="MBV7260017.1"/>
    </source>
</evidence>
<sequence>MKSLSISTATAAVAISLASSANAKEAQPYVLPITDGLLTIETGAVPLSTGAGDTISIEVLELPRSTAGGDSETSDVAAASEVLPTVPSEGLVTLPSLREPDDFEFSPISSTAPVVTTRGIDARYGDIDAFWGDIVAFYGDIDAFWGDISPFYGDIDAFWGDISPFYGDIDAFWGDIDAFYGDIDAFDKSDLAAFGDFWQTSRSQISATEQTWSNLEYTTSSTGAVSINYDGTPNRILSSLEVLIAQGEAQFGAAYQTKTGKNFRDGFVAEILARHGLDLTDSSAAKTTLAKSAAERSAFFLDWHDSLNQYSGFDQVDHWMAQINWTPSITQIQGEGRQAVVGIIDGSFSNDADLGNNIAWAGGYDNPVGGHGAGVASLIAGAHDGEGIMGIAPEAKIATYNPFNPNGTTSWADVERGINELLFAYVGGNETGYVSVVNLSLGESGWALAQGMADVLNSPTIARYNHETTYVIAAGNEGVAQTADIDWNYAFDTTFILVGSVDPSGQVSNFSNRPGSACLLNGGVCEAGNELYLRTVVAPGSLILVSDGQGGVTRHSGTSFAAPLVSGAITLLHDRWQWLARNPEETAEIIFRSAQDLGAPGPDEVYGWGLLDVAASQSPLDFNNLEINLNRGGIFNAPVKLMASDLLASGVPSWWETEGVFLTAFENVGNTYRDFTIPMSSFTYGTSTDVLGHGWQRMQDFVSDRFANWLLSGGTDTDGDGQHGINQVRSNTTQANGQWSMRVDAIAPRFMEDGAARPVHNAATLNNPAGNMSFTLGHGQGALALAGKNFGIMSDHDQDTGGVNPVLGFASGEVFAGATYAPAKATTLSVGYTQNRQDWRDLDGVSEIERNVQRQLGARDAEALTIGVEQKVTKNLSVNAQYTYLREDDAVLGAQTTVDAFLGEGSRTNAMTVSATMNLGNGFSFDLSATGGATKAASGQLLATSNDVMSTAGQFTVNKRGVMGDRDILRVSVGQPLTVERGELELTSEEVIDRISGERGLVTQTIGIDTKRRYTGEIVYATPVTKTSELGLIGRYISAGEIGQDESFMLGANFGLRF</sequence>
<dbReference type="PANTHER" id="PTHR43806:SF11">
    <property type="entry name" value="CEREVISIN-RELATED"/>
    <property type="match status" value="1"/>
</dbReference>
<dbReference type="InterPro" id="IPR023828">
    <property type="entry name" value="Peptidase_S8_Ser-AS"/>
</dbReference>
<keyword evidence="3 4" id="KW-0720">Serine protease</keyword>
<dbReference type="PROSITE" id="PS51892">
    <property type="entry name" value="SUBTILASE"/>
    <property type="match status" value="1"/>
</dbReference>
<feature type="chain" id="PRO_5040761211" evidence="5">
    <location>
        <begin position="24"/>
        <end position="1058"/>
    </location>
</feature>
<evidence type="ECO:0000256" key="4">
    <source>
        <dbReference type="PROSITE-ProRule" id="PRU01240"/>
    </source>
</evidence>
<dbReference type="Pfam" id="PF00082">
    <property type="entry name" value="Peptidase_S8"/>
    <property type="match status" value="1"/>
</dbReference>
<feature type="active site" description="Charge relay system" evidence="4">
    <location>
        <position position="345"/>
    </location>
</feature>
<keyword evidence="5" id="KW-0732">Signal</keyword>
<dbReference type="InterPro" id="IPR000209">
    <property type="entry name" value="Peptidase_S8/S53_dom"/>
</dbReference>
<evidence type="ECO:0000256" key="2">
    <source>
        <dbReference type="ARBA" id="ARBA00022801"/>
    </source>
</evidence>
<dbReference type="EMBL" id="JAGSPC010000001">
    <property type="protein sequence ID" value="MBV7260017.1"/>
    <property type="molecule type" value="Genomic_DNA"/>
</dbReference>
<comment type="caution">
    <text evidence="7">The sequence shown here is derived from an EMBL/GenBank/DDBJ whole genome shotgun (WGS) entry which is preliminary data.</text>
</comment>
<feature type="active site" description="Charge relay system" evidence="4">
    <location>
        <position position="559"/>
    </location>
</feature>
<evidence type="ECO:0000256" key="1">
    <source>
        <dbReference type="ARBA" id="ARBA00022670"/>
    </source>
</evidence>
<feature type="active site" description="Charge relay system" evidence="4">
    <location>
        <position position="371"/>
    </location>
</feature>
<reference evidence="7" key="1">
    <citation type="submission" date="2021-04" db="EMBL/GenBank/DDBJ databases">
        <authorList>
            <person name="Pira H."/>
            <person name="Risdian C."/>
            <person name="Wink J."/>
        </authorList>
    </citation>
    <scope>NUCLEOTIDE SEQUENCE</scope>
    <source>
        <strain evidence="7">WH158</strain>
    </source>
</reference>
<evidence type="ECO:0000256" key="5">
    <source>
        <dbReference type="SAM" id="SignalP"/>
    </source>
</evidence>
<keyword evidence="8" id="KW-1185">Reference proteome</keyword>
<name>A0A9X1JQ25_9SPHN</name>
<feature type="signal peptide" evidence="5">
    <location>
        <begin position="1"/>
        <end position="23"/>
    </location>
</feature>
<comment type="similarity">
    <text evidence="4">Belongs to the peptidase S8 family.</text>
</comment>
<feature type="domain" description="Peptidase S8/S53" evidence="6">
    <location>
        <begin position="337"/>
        <end position="609"/>
    </location>
</feature>
<organism evidence="7 8">
    <name type="scientific">Erythrobacter crassostreae</name>
    <dbReference type="NCBI Taxonomy" id="2828328"/>
    <lineage>
        <taxon>Bacteria</taxon>
        <taxon>Pseudomonadati</taxon>
        <taxon>Pseudomonadota</taxon>
        <taxon>Alphaproteobacteria</taxon>
        <taxon>Sphingomonadales</taxon>
        <taxon>Erythrobacteraceae</taxon>
        <taxon>Erythrobacter/Porphyrobacter group</taxon>
        <taxon>Erythrobacter</taxon>
    </lineage>
</organism>
<dbReference type="InterPro" id="IPR050131">
    <property type="entry name" value="Peptidase_S8_subtilisin-like"/>
</dbReference>
<dbReference type="PANTHER" id="PTHR43806">
    <property type="entry name" value="PEPTIDASE S8"/>
    <property type="match status" value="1"/>
</dbReference>
<protein>
    <submittedName>
        <fullName evidence="7">S8 family serine peptidase</fullName>
    </submittedName>
</protein>
<dbReference type="GO" id="GO:0004252">
    <property type="term" value="F:serine-type endopeptidase activity"/>
    <property type="evidence" value="ECO:0007669"/>
    <property type="project" value="UniProtKB-UniRule"/>
</dbReference>